<proteinExistence type="predicted"/>
<reference evidence="1" key="2">
    <citation type="submission" date="2022-12" db="EMBL/GenBank/DDBJ databases">
        <authorList>
            <person name="Dechsakulwatana C."/>
            <person name="Rungsihiranrut A."/>
            <person name="Muangchinda C."/>
            <person name="Ningthoujam R."/>
            <person name="Klankeo P."/>
            <person name="Pinyakong O."/>
        </authorList>
    </citation>
    <scope>NUCLEOTIDE SEQUENCE</scope>
    <source>
        <strain evidence="1">TL01-2</strain>
    </source>
</reference>
<dbReference type="AlphaFoldDB" id="A0AAX6NE47"/>
<protein>
    <submittedName>
        <fullName evidence="1">Uncharacterized protein</fullName>
    </submittedName>
</protein>
<gene>
    <name evidence="1" type="ORF">O0Q50_23695</name>
</gene>
<sequence length="89" mass="10651">MPQKYRDQLKESEEIVSAIFYTKDEFVITSKQAYKGLQKLGETETRKIAIAYNFTAEAIEIFKEHNFYLIHYSNFTWTDQQWNDNLSSR</sequence>
<comment type="caution">
    <text evidence="1">The sequence shown here is derived from an EMBL/GenBank/DDBJ whole genome shotgun (WGS) entry which is preliminary data.</text>
</comment>
<reference evidence="1" key="1">
    <citation type="journal article" date="2022" name="J Environ Chem Eng">
        <title>Biodegradation of petroleum oil using a constructed nonpathogenic and heavy metal-tolerant bacterial consortium isolated from marine sponges.</title>
        <authorList>
            <person name="Dechsakulwatana C."/>
            <person name="Rungsihiranrut A."/>
            <person name="Muangchinda C."/>
            <person name="Ningthoujam R."/>
            <person name="Klankeo P."/>
            <person name="Pinyakong O."/>
        </authorList>
    </citation>
    <scope>NUCLEOTIDE SEQUENCE</scope>
    <source>
        <strain evidence="1">TL01-2</strain>
    </source>
</reference>
<evidence type="ECO:0000313" key="2">
    <source>
        <dbReference type="Proteomes" id="UP001269400"/>
    </source>
</evidence>
<dbReference type="Proteomes" id="UP001269400">
    <property type="component" value="Unassembled WGS sequence"/>
</dbReference>
<dbReference type="EMBL" id="JAPTGD010000002">
    <property type="protein sequence ID" value="MDU9694193.1"/>
    <property type="molecule type" value="Genomic_DNA"/>
</dbReference>
<organism evidence="1 2">
    <name type="scientific">Priestia aryabhattai</name>
    <name type="common">Bacillus aryabhattai</name>
    <dbReference type="NCBI Taxonomy" id="412384"/>
    <lineage>
        <taxon>Bacteria</taxon>
        <taxon>Bacillati</taxon>
        <taxon>Bacillota</taxon>
        <taxon>Bacilli</taxon>
        <taxon>Bacillales</taxon>
        <taxon>Bacillaceae</taxon>
        <taxon>Priestia</taxon>
    </lineage>
</organism>
<accession>A0AAX6NE47</accession>
<evidence type="ECO:0000313" key="1">
    <source>
        <dbReference type="EMBL" id="MDU9694193.1"/>
    </source>
</evidence>
<name>A0AAX6NE47_PRIAR</name>
<dbReference type="RefSeq" id="WP_316911405.1">
    <property type="nucleotide sequence ID" value="NZ_JAPTGD010000002.1"/>
</dbReference>